<gene>
    <name evidence="7" type="ORF">BP00DRAFT_387228</name>
</gene>
<sequence>MFGTIRYLRNNQTGEFLERETRMVGSAPTNKPRHVACDYCRVKKIRCSGQQAGCSRCKTLSLLCKYTHAPAWRYKRKSTFNLPQQLNLRNENRNDLGYGTAPGRYPPTVAAATDAVQPSLITGQILHIAEDNHLALDTQTQLGSRISDIFEDVPTWSDYLNWSPGSEVACDPEPGFPISENRPLTPDPLMLGHPLSENTVQQQQPPPPIAHESLPPDLILTPRSNPTLQNRPSGNNSNFPAEEQTTCSCLNSAVLLLDELQAAHCDNGSPGEQGLDSILSIYQEVLILGMGMVHCDICRGKSENMMVLAMVLERLAILCGGVIDAFIAQGKANVDVNKNQPERLILGEYQVEGGDYEVMMGMLVTRRLLALQFLITRMKTISTSTRRPHQQARMARVDQHLKSLFQKLTIICPLATKWKIDASQSLL</sequence>
<feature type="region of interest" description="Disordered" evidence="5">
    <location>
        <begin position="171"/>
        <end position="242"/>
    </location>
</feature>
<dbReference type="CDD" id="cd00067">
    <property type="entry name" value="GAL4"/>
    <property type="match status" value="1"/>
</dbReference>
<evidence type="ECO:0000259" key="6">
    <source>
        <dbReference type="PROSITE" id="PS50048"/>
    </source>
</evidence>
<dbReference type="InterPro" id="IPR036864">
    <property type="entry name" value="Zn2-C6_fun-type_DNA-bd_sf"/>
</dbReference>
<protein>
    <recommendedName>
        <fullName evidence="6">Zn(2)-C6 fungal-type domain-containing protein</fullName>
    </recommendedName>
</protein>
<dbReference type="PROSITE" id="PS50048">
    <property type="entry name" value="ZN2_CY6_FUNGAL_2"/>
    <property type="match status" value="1"/>
</dbReference>
<evidence type="ECO:0000256" key="2">
    <source>
        <dbReference type="ARBA" id="ARBA00023125"/>
    </source>
</evidence>
<evidence type="ECO:0000313" key="8">
    <source>
        <dbReference type="Proteomes" id="UP000248817"/>
    </source>
</evidence>
<accession>A0A2V5J2B8</accession>
<dbReference type="Gene3D" id="4.10.240.10">
    <property type="entry name" value="Zn(2)-C6 fungal-type DNA-binding domain"/>
    <property type="match status" value="1"/>
</dbReference>
<dbReference type="PROSITE" id="PS00463">
    <property type="entry name" value="ZN2_CY6_FUNGAL_1"/>
    <property type="match status" value="1"/>
</dbReference>
<reference evidence="7 8" key="1">
    <citation type="submission" date="2018-02" db="EMBL/GenBank/DDBJ databases">
        <title>The genomes of Aspergillus section Nigri reveals drivers in fungal speciation.</title>
        <authorList>
            <consortium name="DOE Joint Genome Institute"/>
            <person name="Vesth T.C."/>
            <person name="Nybo J."/>
            <person name="Theobald S."/>
            <person name="Brandl J."/>
            <person name="Frisvad J.C."/>
            <person name="Nielsen K.F."/>
            <person name="Lyhne E.K."/>
            <person name="Kogle M.E."/>
            <person name="Kuo A."/>
            <person name="Riley R."/>
            <person name="Clum A."/>
            <person name="Nolan M."/>
            <person name="Lipzen A."/>
            <person name="Salamov A."/>
            <person name="Henrissat B."/>
            <person name="Wiebenga A."/>
            <person name="De vries R.P."/>
            <person name="Grigoriev I.V."/>
            <person name="Mortensen U.H."/>
            <person name="Andersen M.R."/>
            <person name="Baker S.E."/>
        </authorList>
    </citation>
    <scope>NUCLEOTIDE SEQUENCE [LARGE SCALE GENOMIC DNA]</scope>
    <source>
        <strain evidence="7 8">CBS 114.80</strain>
    </source>
</reference>
<dbReference type="GO" id="GO:0003677">
    <property type="term" value="F:DNA binding"/>
    <property type="evidence" value="ECO:0007669"/>
    <property type="project" value="UniProtKB-KW"/>
</dbReference>
<dbReference type="AlphaFoldDB" id="A0A2V5J2B8"/>
<evidence type="ECO:0000256" key="1">
    <source>
        <dbReference type="ARBA" id="ARBA00023015"/>
    </source>
</evidence>
<dbReference type="Proteomes" id="UP000248817">
    <property type="component" value="Unassembled WGS sequence"/>
</dbReference>
<dbReference type="SMART" id="SM00066">
    <property type="entry name" value="GAL4"/>
    <property type="match status" value="1"/>
</dbReference>
<dbReference type="InterPro" id="IPR001138">
    <property type="entry name" value="Zn2Cys6_DnaBD"/>
</dbReference>
<dbReference type="EMBL" id="KZ825466">
    <property type="protein sequence ID" value="PYI36060.1"/>
    <property type="molecule type" value="Genomic_DNA"/>
</dbReference>
<evidence type="ECO:0000313" key="7">
    <source>
        <dbReference type="EMBL" id="PYI36060.1"/>
    </source>
</evidence>
<keyword evidence="8" id="KW-1185">Reference proteome</keyword>
<dbReference type="InterPro" id="IPR050797">
    <property type="entry name" value="Carb_Metab_Trans_Reg"/>
</dbReference>
<dbReference type="GO" id="GO:0001080">
    <property type="term" value="P:nitrogen catabolite activation of transcription from RNA polymerase II promoter"/>
    <property type="evidence" value="ECO:0007669"/>
    <property type="project" value="TreeGrafter"/>
</dbReference>
<dbReference type="PANTHER" id="PTHR31668">
    <property type="entry name" value="GLUCOSE TRANSPORT TRANSCRIPTION REGULATOR RGT1-RELATED-RELATED"/>
    <property type="match status" value="1"/>
</dbReference>
<dbReference type="GO" id="GO:0000981">
    <property type="term" value="F:DNA-binding transcription factor activity, RNA polymerase II-specific"/>
    <property type="evidence" value="ECO:0007669"/>
    <property type="project" value="InterPro"/>
</dbReference>
<dbReference type="GO" id="GO:0008270">
    <property type="term" value="F:zinc ion binding"/>
    <property type="evidence" value="ECO:0007669"/>
    <property type="project" value="InterPro"/>
</dbReference>
<keyword evidence="3" id="KW-0804">Transcription</keyword>
<evidence type="ECO:0000256" key="3">
    <source>
        <dbReference type="ARBA" id="ARBA00023163"/>
    </source>
</evidence>
<dbReference type="SUPFAM" id="SSF57701">
    <property type="entry name" value="Zn2/Cys6 DNA-binding domain"/>
    <property type="match status" value="1"/>
</dbReference>
<evidence type="ECO:0000256" key="5">
    <source>
        <dbReference type="SAM" id="MobiDB-lite"/>
    </source>
</evidence>
<keyword evidence="1" id="KW-0805">Transcription regulation</keyword>
<feature type="domain" description="Zn(2)-C6 fungal-type" evidence="6">
    <location>
        <begin position="36"/>
        <end position="66"/>
    </location>
</feature>
<keyword evidence="4" id="KW-0539">Nucleus</keyword>
<proteinExistence type="predicted"/>
<dbReference type="Pfam" id="PF00172">
    <property type="entry name" value="Zn_clus"/>
    <property type="match status" value="1"/>
</dbReference>
<dbReference type="PANTHER" id="PTHR31668:SF10">
    <property type="entry name" value="ZN(II)2CYS6 TRANSCRIPTION FACTOR (EUROFUNG)"/>
    <property type="match status" value="1"/>
</dbReference>
<feature type="compositionally biased region" description="Polar residues" evidence="5">
    <location>
        <begin position="222"/>
        <end position="242"/>
    </location>
</feature>
<keyword evidence="2" id="KW-0238">DNA-binding</keyword>
<dbReference type="GO" id="GO:0005634">
    <property type="term" value="C:nucleus"/>
    <property type="evidence" value="ECO:0007669"/>
    <property type="project" value="TreeGrafter"/>
</dbReference>
<evidence type="ECO:0000256" key="4">
    <source>
        <dbReference type="ARBA" id="ARBA00023242"/>
    </source>
</evidence>
<organism evidence="7 8">
    <name type="scientific">Aspergillus indologenus CBS 114.80</name>
    <dbReference type="NCBI Taxonomy" id="1450541"/>
    <lineage>
        <taxon>Eukaryota</taxon>
        <taxon>Fungi</taxon>
        <taxon>Dikarya</taxon>
        <taxon>Ascomycota</taxon>
        <taxon>Pezizomycotina</taxon>
        <taxon>Eurotiomycetes</taxon>
        <taxon>Eurotiomycetidae</taxon>
        <taxon>Eurotiales</taxon>
        <taxon>Aspergillaceae</taxon>
        <taxon>Aspergillus</taxon>
        <taxon>Aspergillus subgen. Circumdati</taxon>
    </lineage>
</organism>
<name>A0A2V5J2B8_9EURO</name>